<dbReference type="GO" id="GO:0005525">
    <property type="term" value="F:GTP binding"/>
    <property type="evidence" value="ECO:0007669"/>
    <property type="project" value="UniProtKB-KW"/>
</dbReference>
<dbReference type="Proteomes" id="UP000265643">
    <property type="component" value="Unassembled WGS sequence"/>
</dbReference>
<evidence type="ECO:0000256" key="16">
    <source>
        <dbReference type="ARBA" id="ARBA00029570"/>
    </source>
</evidence>
<dbReference type="Gene3D" id="3.40.50.300">
    <property type="entry name" value="P-loop containing nucleotide triphosphate hydrolases"/>
    <property type="match status" value="2"/>
</dbReference>
<organism evidence="18 19">
    <name type="scientific">Mediterraneibacter butyricigenes</name>
    <dbReference type="NCBI Taxonomy" id="2316025"/>
    <lineage>
        <taxon>Bacteria</taxon>
        <taxon>Bacillati</taxon>
        <taxon>Bacillota</taxon>
        <taxon>Clostridia</taxon>
        <taxon>Lachnospirales</taxon>
        <taxon>Lachnospiraceae</taxon>
        <taxon>Mediterraneibacter</taxon>
    </lineage>
</organism>
<comment type="pathway">
    <text evidence="6">Cofactor biosynthesis; adenosylcobalamin biosynthesis; adenosylcobalamin from cob(II)yrinate a,c-diamide: step 5/7.</text>
</comment>
<evidence type="ECO:0000256" key="6">
    <source>
        <dbReference type="ARBA" id="ARBA00005159"/>
    </source>
</evidence>
<evidence type="ECO:0000256" key="5">
    <source>
        <dbReference type="ARBA" id="ARBA00004692"/>
    </source>
</evidence>
<keyword evidence="15" id="KW-0342">GTP-binding</keyword>
<evidence type="ECO:0000256" key="3">
    <source>
        <dbReference type="ARBA" id="ARBA00001522"/>
    </source>
</evidence>
<dbReference type="InterPro" id="IPR003203">
    <property type="entry name" value="CobU/CobP"/>
</dbReference>
<evidence type="ECO:0000256" key="13">
    <source>
        <dbReference type="ARBA" id="ARBA00022777"/>
    </source>
</evidence>
<dbReference type="CDD" id="cd00544">
    <property type="entry name" value="CobU"/>
    <property type="match status" value="1"/>
</dbReference>
<dbReference type="GO" id="GO:0008820">
    <property type="term" value="F:cobinamide phosphate guanylyltransferase activity"/>
    <property type="evidence" value="ECO:0007669"/>
    <property type="project" value="UniProtKB-EC"/>
</dbReference>
<dbReference type="RefSeq" id="WP_119298115.1">
    <property type="nucleotide sequence ID" value="NZ_BHGK01000001.1"/>
</dbReference>
<evidence type="ECO:0000256" key="11">
    <source>
        <dbReference type="ARBA" id="ARBA00022679"/>
    </source>
</evidence>
<comment type="pathway">
    <text evidence="5">Cofactor biosynthesis; adenosylcobalamin biosynthesis; adenosylcobalamin from cob(II)yrinate a,c-diamide: step 6/7.</text>
</comment>
<evidence type="ECO:0000256" key="15">
    <source>
        <dbReference type="ARBA" id="ARBA00023134"/>
    </source>
</evidence>
<evidence type="ECO:0000256" key="14">
    <source>
        <dbReference type="ARBA" id="ARBA00022840"/>
    </source>
</evidence>
<dbReference type="GO" id="GO:0043752">
    <property type="term" value="F:adenosylcobinamide kinase activity"/>
    <property type="evidence" value="ECO:0007669"/>
    <property type="project" value="UniProtKB-EC"/>
</dbReference>
<evidence type="ECO:0000313" key="19">
    <source>
        <dbReference type="Proteomes" id="UP000265643"/>
    </source>
</evidence>
<comment type="catalytic activity">
    <reaction evidence="2">
        <text>adenosylcob(III)inamide phosphate + GTP + H(+) = adenosylcob(III)inamide-GDP + diphosphate</text>
        <dbReference type="Rhea" id="RHEA:22712"/>
        <dbReference type="ChEBI" id="CHEBI:15378"/>
        <dbReference type="ChEBI" id="CHEBI:33019"/>
        <dbReference type="ChEBI" id="CHEBI:37565"/>
        <dbReference type="ChEBI" id="CHEBI:58502"/>
        <dbReference type="ChEBI" id="CHEBI:60487"/>
        <dbReference type="EC" id="2.7.7.62"/>
    </reaction>
</comment>
<dbReference type="GO" id="GO:0009236">
    <property type="term" value="P:cobalamin biosynthetic process"/>
    <property type="evidence" value="ECO:0007669"/>
    <property type="project" value="UniProtKB-UniPathway"/>
</dbReference>
<name>A0A391P8W4_9FIRM</name>
<gene>
    <name evidence="18" type="ORF">KGMB01110_18140</name>
</gene>
<evidence type="ECO:0000256" key="4">
    <source>
        <dbReference type="ARBA" id="ARBA00003889"/>
    </source>
</evidence>
<dbReference type="EMBL" id="BHGK01000001">
    <property type="protein sequence ID" value="GCA67378.1"/>
    <property type="molecule type" value="Genomic_DNA"/>
</dbReference>
<evidence type="ECO:0000256" key="9">
    <source>
        <dbReference type="ARBA" id="ARBA00012523"/>
    </source>
</evidence>
<evidence type="ECO:0000256" key="17">
    <source>
        <dbReference type="ARBA" id="ARBA00030571"/>
    </source>
</evidence>
<dbReference type="InterPro" id="IPR027417">
    <property type="entry name" value="P-loop_NTPase"/>
</dbReference>
<dbReference type="PANTHER" id="PTHR34848">
    <property type="match status" value="1"/>
</dbReference>
<proteinExistence type="inferred from homology"/>
<comment type="similarity">
    <text evidence="7">Belongs to the CobU/CobP family.</text>
</comment>
<dbReference type="AlphaFoldDB" id="A0A391P8W4"/>
<dbReference type="Pfam" id="PF02283">
    <property type="entry name" value="CobU"/>
    <property type="match status" value="2"/>
</dbReference>
<keyword evidence="14" id="KW-0067">ATP-binding</keyword>
<dbReference type="UniPathway" id="UPA00148">
    <property type="reaction ID" value="UER00236"/>
</dbReference>
<evidence type="ECO:0000256" key="2">
    <source>
        <dbReference type="ARBA" id="ARBA00000711"/>
    </source>
</evidence>
<reference evidence="19" key="1">
    <citation type="submission" date="2018-09" db="EMBL/GenBank/DDBJ databases">
        <title>Draft Genome Sequence of Mediterraneibacter sp. KCTC 15684.</title>
        <authorList>
            <person name="Kim J.S."/>
            <person name="Han K.I."/>
            <person name="Suh M.K."/>
            <person name="Lee K.C."/>
            <person name="Eom M.K."/>
            <person name="Lee J.H."/>
            <person name="Park S.H."/>
            <person name="Kang S.W."/>
            <person name="Park J.E."/>
            <person name="Oh B.S."/>
            <person name="Yu S.Y."/>
            <person name="Choi S.H."/>
            <person name="Lee D.H."/>
            <person name="Yoon H."/>
            <person name="Kim B."/>
            <person name="Yang S.J."/>
            <person name="Lee J.S."/>
        </authorList>
    </citation>
    <scope>NUCLEOTIDE SEQUENCE [LARGE SCALE GENOMIC DNA]</scope>
    <source>
        <strain evidence="19">KCTC 15684</strain>
    </source>
</reference>
<keyword evidence="19" id="KW-1185">Reference proteome</keyword>
<sequence length="314" mass="35796">MFHLITGGSGSGKSEYAESEVERLAHLTESEEKYYIATMFPYGEETLQKIRRHQQMRTGKGFVTLECYTDLYRLAASDPFLGEPSKRPTVLLECMSNLLANECYMESGAQARELDPVGEIEKGMETLLRCCEHVVVVTNEVFSDIPVESKEMKSYLEYLGKINQWMAKRADQVTEVVYGIPLKREISGENGGKGMRMYIGGAYQGKLSYAKQQNPDIKWRDGASCTLEELLEAQGVYRFQEFIRKHMEIEDLAEQLIQENPRSVIVTDEIGYGLVPVEEEARNFRERTGRICTKLAAHCERVERIVCGISTRIR</sequence>
<keyword evidence="12" id="KW-0547">Nucleotide-binding</keyword>
<comment type="catalytic activity">
    <reaction evidence="3">
        <text>adenosylcob(III)inamide + GTP = adenosylcob(III)inamide phosphate + GDP + H(+)</text>
        <dbReference type="Rhea" id="RHEA:15765"/>
        <dbReference type="ChEBI" id="CHEBI:2480"/>
        <dbReference type="ChEBI" id="CHEBI:15378"/>
        <dbReference type="ChEBI" id="CHEBI:37565"/>
        <dbReference type="ChEBI" id="CHEBI:58189"/>
        <dbReference type="ChEBI" id="CHEBI:58502"/>
        <dbReference type="EC" id="2.7.1.156"/>
    </reaction>
</comment>
<dbReference type="SUPFAM" id="SSF52540">
    <property type="entry name" value="P-loop containing nucleoside triphosphate hydrolases"/>
    <property type="match status" value="2"/>
</dbReference>
<dbReference type="PANTHER" id="PTHR34848:SF1">
    <property type="entry name" value="BIFUNCTIONAL ADENOSYLCOBALAMIN BIOSYNTHESIS PROTEIN COBU"/>
    <property type="match status" value="1"/>
</dbReference>
<comment type="catalytic activity">
    <reaction evidence="1">
        <text>adenosylcob(III)inamide + ATP = adenosylcob(III)inamide phosphate + ADP + H(+)</text>
        <dbReference type="Rhea" id="RHEA:15769"/>
        <dbReference type="ChEBI" id="CHEBI:2480"/>
        <dbReference type="ChEBI" id="CHEBI:15378"/>
        <dbReference type="ChEBI" id="CHEBI:30616"/>
        <dbReference type="ChEBI" id="CHEBI:58502"/>
        <dbReference type="ChEBI" id="CHEBI:456216"/>
        <dbReference type="EC" id="2.7.1.156"/>
    </reaction>
</comment>
<comment type="function">
    <text evidence="4">Catalyzes ATP-dependent phosphorylation of adenosylcobinamide and addition of GMP to adenosylcobinamide phosphate.</text>
</comment>
<evidence type="ECO:0000256" key="7">
    <source>
        <dbReference type="ARBA" id="ARBA00007490"/>
    </source>
</evidence>
<dbReference type="EC" id="2.7.1.156" evidence="8"/>
<evidence type="ECO:0000313" key="18">
    <source>
        <dbReference type="EMBL" id="GCA67378.1"/>
    </source>
</evidence>
<protein>
    <recommendedName>
        <fullName evidence="16">Adenosylcobinamide kinase</fullName>
        <ecNumber evidence="8">2.7.1.156</ecNumber>
        <ecNumber evidence="9">2.7.7.62</ecNumber>
    </recommendedName>
    <alternativeName>
        <fullName evidence="17">Adenosylcobinamide-phosphate guanylyltransferase</fullName>
    </alternativeName>
</protein>
<keyword evidence="13" id="KW-0418">Kinase</keyword>
<keyword evidence="10" id="KW-0169">Cobalamin biosynthesis</keyword>
<evidence type="ECO:0000256" key="10">
    <source>
        <dbReference type="ARBA" id="ARBA00022573"/>
    </source>
</evidence>
<evidence type="ECO:0000256" key="12">
    <source>
        <dbReference type="ARBA" id="ARBA00022741"/>
    </source>
</evidence>
<accession>A0A391P8W4</accession>
<evidence type="ECO:0000256" key="1">
    <source>
        <dbReference type="ARBA" id="ARBA00000312"/>
    </source>
</evidence>
<comment type="caution">
    <text evidence="18">The sequence shown here is derived from an EMBL/GenBank/DDBJ whole genome shotgun (WGS) entry which is preliminary data.</text>
</comment>
<keyword evidence="11" id="KW-0808">Transferase</keyword>
<dbReference type="GO" id="GO:0005524">
    <property type="term" value="F:ATP binding"/>
    <property type="evidence" value="ECO:0007669"/>
    <property type="project" value="UniProtKB-KW"/>
</dbReference>
<dbReference type="EC" id="2.7.7.62" evidence="9"/>
<evidence type="ECO:0000256" key="8">
    <source>
        <dbReference type="ARBA" id="ARBA00012016"/>
    </source>
</evidence>